<proteinExistence type="predicted"/>
<name>A0A2P7NZX3_9PROT</name>
<evidence type="ECO:0000313" key="3">
    <source>
        <dbReference type="Proteomes" id="UP000241912"/>
    </source>
</evidence>
<dbReference type="GO" id="GO:0004803">
    <property type="term" value="F:transposase activity"/>
    <property type="evidence" value="ECO:0007669"/>
    <property type="project" value="InterPro"/>
</dbReference>
<dbReference type="Proteomes" id="UP000241912">
    <property type="component" value="Unassembled WGS sequence"/>
</dbReference>
<accession>A0A2P7NZX3</accession>
<dbReference type="RefSeq" id="WP_106705371.1">
    <property type="nucleotide sequence ID" value="NZ_PXXU01000001.1"/>
</dbReference>
<feature type="domain" description="Transposase IS200-like" evidence="1">
    <location>
        <begin position="9"/>
        <end position="123"/>
    </location>
</feature>
<dbReference type="OrthoDB" id="9814067at2"/>
<dbReference type="PANTHER" id="PTHR34322">
    <property type="entry name" value="TRANSPOSASE, Y1_TNP DOMAIN-CONTAINING"/>
    <property type="match status" value="1"/>
</dbReference>
<evidence type="ECO:0000313" key="2">
    <source>
        <dbReference type="EMBL" id="PSJ18987.1"/>
    </source>
</evidence>
<keyword evidence="3" id="KW-1185">Reference proteome</keyword>
<dbReference type="SUPFAM" id="SSF143422">
    <property type="entry name" value="Transposase IS200-like"/>
    <property type="match status" value="1"/>
</dbReference>
<dbReference type="InterPro" id="IPR002686">
    <property type="entry name" value="Transposase_17"/>
</dbReference>
<dbReference type="PANTHER" id="PTHR34322:SF2">
    <property type="entry name" value="TRANSPOSASE IS200-LIKE DOMAIN-CONTAINING PROTEIN"/>
    <property type="match status" value="1"/>
</dbReference>
<evidence type="ECO:0000259" key="1">
    <source>
        <dbReference type="SMART" id="SM01321"/>
    </source>
</evidence>
<dbReference type="Pfam" id="PF01797">
    <property type="entry name" value="Y1_Tnp"/>
    <property type="match status" value="1"/>
</dbReference>
<protein>
    <submittedName>
        <fullName evidence="2">Addiction module toxin RelE</fullName>
    </submittedName>
</protein>
<dbReference type="GO" id="GO:0003677">
    <property type="term" value="F:DNA binding"/>
    <property type="evidence" value="ECO:0007669"/>
    <property type="project" value="InterPro"/>
</dbReference>
<dbReference type="AlphaFoldDB" id="A0A2P7NZX3"/>
<dbReference type="InterPro" id="IPR036515">
    <property type="entry name" value="Transposase_17_sf"/>
</dbReference>
<sequence length="286" mass="32574">MSRPIRIEFPGAFYHVTARGDRRENIYDDDIDREKFLAILGQVIEDFNWICHAYCLMSNHYHLLIETPDGNLSKGMRQLNGVFTQASNRRHQRSGHLFQGRYKAILVDADTYLMELMRYAVLNPVRAGMEDHPGKWPWSSYNATVGKTSAPPWLATDKLLAQFAGKRNEAVQGFSQFVAQGIGQESIWRYLNQQVLLGDDYFVQQMQQKNKALSEDLNIPKAQRRPPAPPLEKLAQAHANRNEAIVAMYMTGEYSYSQIAAFFNIHFTTVGKIAREAKANNGKNCG</sequence>
<comment type="caution">
    <text evidence="2">The sequence shown here is derived from an EMBL/GenBank/DDBJ whole genome shotgun (WGS) entry which is preliminary data.</text>
</comment>
<dbReference type="Gene3D" id="3.30.70.1290">
    <property type="entry name" value="Transposase IS200-like"/>
    <property type="match status" value="1"/>
</dbReference>
<dbReference type="EMBL" id="PXXU01000001">
    <property type="protein sequence ID" value="PSJ18987.1"/>
    <property type="molecule type" value="Genomic_DNA"/>
</dbReference>
<dbReference type="GO" id="GO:0006313">
    <property type="term" value="P:DNA transposition"/>
    <property type="evidence" value="ECO:0007669"/>
    <property type="project" value="InterPro"/>
</dbReference>
<organism evidence="2 3">
    <name type="scientific">Nitrosomonas supralitoralis</name>
    <dbReference type="NCBI Taxonomy" id="2116706"/>
    <lineage>
        <taxon>Bacteria</taxon>
        <taxon>Pseudomonadati</taxon>
        <taxon>Pseudomonadota</taxon>
        <taxon>Betaproteobacteria</taxon>
        <taxon>Nitrosomonadales</taxon>
        <taxon>Nitrosomonadaceae</taxon>
        <taxon>Nitrosomonas</taxon>
    </lineage>
</organism>
<dbReference type="SMART" id="SM01321">
    <property type="entry name" value="Y1_Tnp"/>
    <property type="match status" value="1"/>
</dbReference>
<reference evidence="2 3" key="1">
    <citation type="submission" date="2018-03" db="EMBL/GenBank/DDBJ databases">
        <title>Draft genome of Nitrosomonas supralitoralis APG5.</title>
        <authorList>
            <person name="Urakawa H."/>
            <person name="Lopez J.V."/>
        </authorList>
    </citation>
    <scope>NUCLEOTIDE SEQUENCE [LARGE SCALE GENOMIC DNA]</scope>
    <source>
        <strain evidence="2 3">APG5</strain>
    </source>
</reference>
<gene>
    <name evidence="2" type="ORF">C7H79_00525</name>
</gene>